<dbReference type="AlphaFoldDB" id="A0A0E9QZ94"/>
<accession>A0A0E9QZ94</accession>
<organism evidence="1">
    <name type="scientific">Anguilla anguilla</name>
    <name type="common">European freshwater eel</name>
    <name type="synonym">Muraena anguilla</name>
    <dbReference type="NCBI Taxonomy" id="7936"/>
    <lineage>
        <taxon>Eukaryota</taxon>
        <taxon>Metazoa</taxon>
        <taxon>Chordata</taxon>
        <taxon>Craniata</taxon>
        <taxon>Vertebrata</taxon>
        <taxon>Euteleostomi</taxon>
        <taxon>Actinopterygii</taxon>
        <taxon>Neopterygii</taxon>
        <taxon>Teleostei</taxon>
        <taxon>Anguilliformes</taxon>
        <taxon>Anguillidae</taxon>
        <taxon>Anguilla</taxon>
    </lineage>
</organism>
<reference evidence="1" key="1">
    <citation type="submission" date="2014-11" db="EMBL/GenBank/DDBJ databases">
        <authorList>
            <person name="Amaro Gonzalez C."/>
        </authorList>
    </citation>
    <scope>NUCLEOTIDE SEQUENCE</scope>
</reference>
<sequence length="25" mass="2613">MNGKVRGDVAILLSLCAKASVPQQN</sequence>
<protein>
    <submittedName>
        <fullName evidence="1">Uncharacterized protein</fullName>
    </submittedName>
</protein>
<dbReference type="EMBL" id="GBXM01087174">
    <property type="protein sequence ID" value="JAH21403.1"/>
    <property type="molecule type" value="Transcribed_RNA"/>
</dbReference>
<reference evidence="1" key="2">
    <citation type="journal article" date="2015" name="Fish Shellfish Immunol.">
        <title>Early steps in the European eel (Anguilla anguilla)-Vibrio vulnificus interaction in the gills: Role of the RtxA13 toxin.</title>
        <authorList>
            <person name="Callol A."/>
            <person name="Pajuelo D."/>
            <person name="Ebbesson L."/>
            <person name="Teles M."/>
            <person name="MacKenzie S."/>
            <person name="Amaro C."/>
        </authorList>
    </citation>
    <scope>NUCLEOTIDE SEQUENCE</scope>
</reference>
<evidence type="ECO:0000313" key="1">
    <source>
        <dbReference type="EMBL" id="JAH21403.1"/>
    </source>
</evidence>
<proteinExistence type="predicted"/>
<name>A0A0E9QZ94_ANGAN</name>